<gene>
    <name evidence="2" type="ORF">DKX38_025689</name>
</gene>
<dbReference type="PANTHER" id="PTHR34546:SF3">
    <property type="entry name" value="OS06G0153600 PROTEIN"/>
    <property type="match status" value="1"/>
</dbReference>
<comment type="caution">
    <text evidence="2">The sequence shown here is derived from an EMBL/GenBank/DDBJ whole genome shotgun (WGS) entry which is preliminary data.</text>
</comment>
<reference evidence="3" key="1">
    <citation type="journal article" date="2019" name="Gigascience">
        <title>De novo genome assembly of the endangered Acer yangbiense, a plant species with extremely small populations endemic to Yunnan Province, China.</title>
        <authorList>
            <person name="Yang J."/>
            <person name="Wariss H.M."/>
            <person name="Tao L."/>
            <person name="Zhang R."/>
            <person name="Yun Q."/>
            <person name="Hollingsworth P."/>
            <person name="Dao Z."/>
            <person name="Luo G."/>
            <person name="Guo H."/>
            <person name="Ma Y."/>
            <person name="Sun W."/>
        </authorList>
    </citation>
    <scope>NUCLEOTIDE SEQUENCE [LARGE SCALE GENOMIC DNA]</scope>
    <source>
        <strain evidence="3">cv. br00</strain>
    </source>
</reference>
<feature type="region of interest" description="Disordered" evidence="1">
    <location>
        <begin position="32"/>
        <end position="132"/>
    </location>
</feature>
<keyword evidence="3" id="KW-1185">Reference proteome</keyword>
<feature type="region of interest" description="Disordered" evidence="1">
    <location>
        <begin position="556"/>
        <end position="575"/>
    </location>
</feature>
<evidence type="ECO:0000313" key="3">
    <source>
        <dbReference type="Proteomes" id="UP000326939"/>
    </source>
</evidence>
<feature type="compositionally biased region" description="Polar residues" evidence="1">
    <location>
        <begin position="114"/>
        <end position="124"/>
    </location>
</feature>
<dbReference type="PANTHER" id="PTHR34546">
    <property type="entry name" value="OS06G0153600 PROTEIN"/>
    <property type="match status" value="1"/>
</dbReference>
<dbReference type="AlphaFoldDB" id="A0A5N5JV13"/>
<feature type="region of interest" description="Disordered" evidence="1">
    <location>
        <begin position="361"/>
        <end position="393"/>
    </location>
</feature>
<sequence>MNPYEGRFTPHEQTLRDEVIYLHSLWHQGPPTLNPNPYPPTDVNYSSRNLHVSNPTPFKKTNRHKPTYQKANNVAPAGSASDPRPDPGPEWPLNSPQPSPPPSGSGWLEFRSNPRPSSRPVTESDQGKVSAMHMQQKAVKFCNQFVVKRVDLDGNGDNELDEADGDDDCSWNDSVVEESEEFKFFLSFFVENQEMRDFYEKNTERGDFYCLVCGGKGEKVGKSYRGCASLLQHARTIWKKKRNGPHRAFGHLICKVLGWDISRLPMIVLKGEPLSHLLVNSGQAEVYKHTLNINESFEYYVSDLDLNAGNGREWIDSDCGVTRGDGKKVLEDLSDDVANMEAKKEGATDCLEMPCKNMSHHQASQKPVDESPSAMVGWPASKPHCSSEASAEELERKKKAHRAYGQVICKVLGWDVDQLPTIVLKGEPLRQSMAKSGILAGEPEINADCGHEGANFPQTETVHGNVSVSASREDSVIHHKSCVRVSCKNSSKGGTVNQHVKDLEKDHIKANKLRVLDSKKQNCLNQRRKQIHVEDRRGSEGGSSCKKNDFGMKSYFLQGQNTDGRDRSVGALASE</sequence>
<feature type="region of interest" description="Disordered" evidence="1">
    <location>
        <begin position="531"/>
        <end position="550"/>
    </location>
</feature>
<protein>
    <recommendedName>
        <fullName evidence="4">XS domain-containing protein</fullName>
    </recommendedName>
</protein>
<proteinExistence type="predicted"/>
<feature type="compositionally biased region" description="Pro residues" evidence="1">
    <location>
        <begin position="86"/>
        <end position="103"/>
    </location>
</feature>
<accession>A0A5N5JV13</accession>
<evidence type="ECO:0008006" key="4">
    <source>
        <dbReference type="Google" id="ProtNLM"/>
    </source>
</evidence>
<dbReference type="Proteomes" id="UP000326939">
    <property type="component" value="Chromosome 16"/>
</dbReference>
<feature type="compositionally biased region" description="Polar residues" evidence="1">
    <location>
        <begin position="43"/>
        <end position="56"/>
    </location>
</feature>
<organism evidence="2 3">
    <name type="scientific">Salix brachista</name>
    <dbReference type="NCBI Taxonomy" id="2182728"/>
    <lineage>
        <taxon>Eukaryota</taxon>
        <taxon>Viridiplantae</taxon>
        <taxon>Streptophyta</taxon>
        <taxon>Embryophyta</taxon>
        <taxon>Tracheophyta</taxon>
        <taxon>Spermatophyta</taxon>
        <taxon>Magnoliopsida</taxon>
        <taxon>eudicotyledons</taxon>
        <taxon>Gunneridae</taxon>
        <taxon>Pentapetalae</taxon>
        <taxon>rosids</taxon>
        <taxon>fabids</taxon>
        <taxon>Malpighiales</taxon>
        <taxon>Salicaceae</taxon>
        <taxon>Saliceae</taxon>
        <taxon>Salix</taxon>
    </lineage>
</organism>
<evidence type="ECO:0000256" key="1">
    <source>
        <dbReference type="SAM" id="MobiDB-lite"/>
    </source>
</evidence>
<evidence type="ECO:0000313" key="2">
    <source>
        <dbReference type="EMBL" id="KAB5521370.1"/>
    </source>
</evidence>
<dbReference type="EMBL" id="VDCV01000016">
    <property type="protein sequence ID" value="KAB5521370.1"/>
    <property type="molecule type" value="Genomic_DNA"/>
</dbReference>
<name>A0A5N5JV13_9ROSI</name>